<dbReference type="PANTHER" id="PTHR35936:SF17">
    <property type="entry name" value="ARGININE-BINDING EXTRACELLULAR PROTEIN ARTP"/>
    <property type="match status" value="1"/>
</dbReference>
<evidence type="ECO:0000256" key="3">
    <source>
        <dbReference type="SAM" id="SignalP"/>
    </source>
</evidence>
<dbReference type="InterPro" id="IPR001638">
    <property type="entry name" value="Solute-binding_3/MltF_N"/>
</dbReference>
<feature type="chain" id="PRO_5012937230" evidence="3">
    <location>
        <begin position="27"/>
        <end position="261"/>
    </location>
</feature>
<accession>A0A1Y0L9K4</accession>
<dbReference type="PANTHER" id="PTHR35936">
    <property type="entry name" value="MEMBRANE-BOUND LYTIC MUREIN TRANSGLYCOSYLASE F"/>
    <property type="match status" value="1"/>
</dbReference>
<dbReference type="RefSeq" id="WP_087488816.1">
    <property type="nucleotide sequence ID" value="NZ_CP015579.1"/>
</dbReference>
<organism evidence="5 8">
    <name type="scientific">Tatumella citrea</name>
    <name type="common">Pantoea citrea</name>
    <dbReference type="NCBI Taxonomy" id="53336"/>
    <lineage>
        <taxon>Bacteria</taxon>
        <taxon>Pseudomonadati</taxon>
        <taxon>Pseudomonadota</taxon>
        <taxon>Gammaproteobacteria</taxon>
        <taxon>Enterobacterales</taxon>
        <taxon>Erwiniaceae</taxon>
        <taxon>Tatumella</taxon>
    </lineage>
</organism>
<evidence type="ECO:0000313" key="6">
    <source>
        <dbReference type="EMBL" id="ARU98494.1"/>
    </source>
</evidence>
<feature type="signal peptide" evidence="3">
    <location>
        <begin position="1"/>
        <end position="26"/>
    </location>
</feature>
<keyword evidence="7" id="KW-1185">Reference proteome</keyword>
<proteinExistence type="inferred from homology"/>
<dbReference type="Proteomes" id="UP000195814">
    <property type="component" value="Chromosome"/>
</dbReference>
<dbReference type="Pfam" id="PF00497">
    <property type="entry name" value="SBP_bac_3"/>
    <property type="match status" value="1"/>
</dbReference>
<comment type="similarity">
    <text evidence="1">Belongs to the bacterial solute-binding protein 3 family.</text>
</comment>
<dbReference type="AlphaFoldDB" id="A0A1Y0L9K4"/>
<keyword evidence="2 3" id="KW-0732">Signal</keyword>
<dbReference type="EMBL" id="CP015579">
    <property type="protein sequence ID" value="ARU94455.1"/>
    <property type="molecule type" value="Genomic_DNA"/>
</dbReference>
<dbReference type="SMART" id="SM00062">
    <property type="entry name" value="PBPb"/>
    <property type="match status" value="1"/>
</dbReference>
<name>A0A1Y0L9K4_TATCI</name>
<gene>
    <name evidence="5" type="ORF">A7K98_12155</name>
    <name evidence="6" type="ORF">A7K99_12150</name>
</gene>
<protein>
    <submittedName>
        <fullName evidence="5">Amino acid ABC transporter substrate-binding protein</fullName>
    </submittedName>
</protein>
<reference evidence="7 8" key="1">
    <citation type="submission" date="2016-05" db="EMBL/GenBank/DDBJ databases">
        <title>Complete genome sequence of two 2,5-diketo-D-glunonic acid producing strain Tatumella citrea.</title>
        <authorList>
            <person name="Duan C."/>
            <person name="Yang J."/>
            <person name="Yang S."/>
        </authorList>
    </citation>
    <scope>NUCLEOTIDE SEQUENCE [LARGE SCALE GENOMIC DNA]</scope>
    <source>
        <strain evidence="6 7">ATCC 39140</strain>
        <strain evidence="5 8">DSM 13699</strain>
    </source>
</reference>
<dbReference type="OrthoDB" id="7708309at2"/>
<evidence type="ECO:0000256" key="2">
    <source>
        <dbReference type="ARBA" id="ARBA00022729"/>
    </source>
</evidence>
<evidence type="ECO:0000256" key="1">
    <source>
        <dbReference type="ARBA" id="ARBA00010333"/>
    </source>
</evidence>
<dbReference type="EMBL" id="CP015581">
    <property type="protein sequence ID" value="ARU98494.1"/>
    <property type="molecule type" value="Genomic_DNA"/>
</dbReference>
<dbReference type="Gene3D" id="3.40.190.10">
    <property type="entry name" value="Periplasmic binding protein-like II"/>
    <property type="match status" value="2"/>
</dbReference>
<evidence type="ECO:0000313" key="7">
    <source>
        <dbReference type="Proteomes" id="UP000195729"/>
    </source>
</evidence>
<evidence type="ECO:0000313" key="5">
    <source>
        <dbReference type="EMBL" id="ARU94455.1"/>
    </source>
</evidence>
<evidence type="ECO:0000313" key="8">
    <source>
        <dbReference type="Proteomes" id="UP000195814"/>
    </source>
</evidence>
<dbReference type="KEGG" id="tci:A7K98_12155"/>
<evidence type="ECO:0000259" key="4">
    <source>
        <dbReference type="SMART" id="SM00062"/>
    </source>
</evidence>
<dbReference type="SUPFAM" id="SSF53850">
    <property type="entry name" value="Periplasmic binding protein-like II"/>
    <property type="match status" value="1"/>
</dbReference>
<dbReference type="Proteomes" id="UP000195729">
    <property type="component" value="Chromosome"/>
</dbReference>
<sequence>MKIFRSARLLLSILPALLFGSAVASAADSIDTILPDHIIRVGAVNAPPWYQKDLITNQWKGLVPDIVNAIFKNTDIKVEYVDTQWGTAVAGLQSGRFDILGGFNATPEREKAADFTRPMGSHQMGILTLDKNTEQFRHWSTIDSSHARLAAIDGSAAVTLLQPELPHAQWVIVPDSDNMQLQIESGRADAMVTNDIQMASYIHQRHQGTMIIPLPVKEQPTNIGLAKNRLQLKAWLDQRLAVLDNSGALKAIWYPYTHPEK</sequence>
<feature type="domain" description="Solute-binding protein family 3/N-terminal" evidence="4">
    <location>
        <begin position="38"/>
        <end position="260"/>
    </location>
</feature>